<keyword evidence="2" id="KW-0812">Transmembrane</keyword>
<feature type="compositionally biased region" description="Polar residues" evidence="1">
    <location>
        <begin position="275"/>
        <end position="286"/>
    </location>
</feature>
<evidence type="ECO:0000313" key="3">
    <source>
        <dbReference type="EMBL" id="RVE64948.1"/>
    </source>
</evidence>
<dbReference type="OrthoDB" id="9837880at2759"/>
<dbReference type="EMBL" id="CM012449">
    <property type="protein sequence ID" value="RVE64948.1"/>
    <property type="molecule type" value="Genomic_DNA"/>
</dbReference>
<feature type="transmembrane region" description="Helical" evidence="2">
    <location>
        <begin position="161"/>
        <end position="177"/>
    </location>
</feature>
<feature type="compositionally biased region" description="Polar residues" evidence="1">
    <location>
        <begin position="255"/>
        <end position="266"/>
    </location>
</feature>
<dbReference type="Pfam" id="PF15843">
    <property type="entry name" value="DUF4719"/>
    <property type="match status" value="1"/>
</dbReference>
<dbReference type="PANTHER" id="PTHR38505">
    <property type="entry name" value="HYPOTHETICAL PROTEIN LOC100362176"/>
    <property type="match status" value="1"/>
</dbReference>
<feature type="compositionally biased region" description="Basic and acidic residues" evidence="1">
    <location>
        <begin position="245"/>
        <end position="254"/>
    </location>
</feature>
<keyword evidence="2" id="KW-1133">Transmembrane helix</keyword>
<evidence type="ECO:0000256" key="1">
    <source>
        <dbReference type="SAM" id="MobiDB-lite"/>
    </source>
</evidence>
<sequence>MCSLLWILIRKPSARKNDVRLFMILIPPDPVLLHSHRADRQTDRQARPHYGAPAVRRQRVIAAHLERNRDFSQSFSLDAVMHQPGLMGGGGTTRTLVSACLVCACEAARSCGEVQCGDDQQCCASNRTGTGSPGGGGAVEYCCKLPIHVFFDNVGWITRKLSGILILLLLFAMGYFIQRIICPRPRRDQNHEHCEEPSLSHGHASASQDSLLERYPEYSVGGFTSPNLPAYDEVKYLPTYEESMQEMHRDRSDDNLLSETRGPRSTGQRRDLLGLQQSPRTPRNSV</sequence>
<reference evidence="3 4" key="1">
    <citation type="submission" date="2018-11" db="EMBL/GenBank/DDBJ databases">
        <authorList>
            <person name="Lopez-Roques C."/>
            <person name="Donnadieu C."/>
            <person name="Bouchez O."/>
            <person name="Klopp C."/>
            <person name="Cabau C."/>
            <person name="Zahm M."/>
        </authorList>
    </citation>
    <scope>NUCLEOTIDE SEQUENCE [LARGE SCALE GENOMIC DNA]</scope>
    <source>
        <strain evidence="3">RS831</strain>
        <tissue evidence="3">Whole body</tissue>
    </source>
</reference>
<evidence type="ECO:0000313" key="4">
    <source>
        <dbReference type="Proteomes" id="UP000283210"/>
    </source>
</evidence>
<evidence type="ECO:0000256" key="2">
    <source>
        <dbReference type="SAM" id="Phobius"/>
    </source>
</evidence>
<dbReference type="AlphaFoldDB" id="A0A3S2MR92"/>
<dbReference type="PANTHER" id="PTHR38505:SF1">
    <property type="entry name" value="RIKEN CDNA 1110032F04 GENE"/>
    <property type="match status" value="1"/>
</dbReference>
<accession>A0A3S2MR92</accession>
<feature type="region of interest" description="Disordered" evidence="1">
    <location>
        <begin position="244"/>
        <end position="286"/>
    </location>
</feature>
<reference evidence="3 4" key="2">
    <citation type="submission" date="2019-01" db="EMBL/GenBank/DDBJ databases">
        <title>A chromosome length genome reference of the Java medaka (oryzias javanicus).</title>
        <authorList>
            <person name="Herpin A."/>
            <person name="Takehana Y."/>
            <person name="Naruse K."/>
            <person name="Ansai S."/>
            <person name="Kawaguchi M."/>
        </authorList>
    </citation>
    <scope>NUCLEOTIDE SEQUENCE [LARGE SCALE GENOMIC DNA]</scope>
    <source>
        <strain evidence="3">RS831</strain>
        <tissue evidence="3">Whole body</tissue>
    </source>
</reference>
<protein>
    <submittedName>
        <fullName evidence="3">Uncharacterized protein</fullName>
    </submittedName>
</protein>
<dbReference type="InterPro" id="IPR031696">
    <property type="entry name" value="DUF4719"/>
</dbReference>
<gene>
    <name evidence="3" type="ORF">OJAV_G00130670</name>
</gene>
<keyword evidence="4" id="KW-1185">Reference proteome</keyword>
<proteinExistence type="predicted"/>
<organism evidence="3 4">
    <name type="scientific">Oryzias javanicus</name>
    <name type="common">Javanese ricefish</name>
    <name type="synonym">Aplocheilus javanicus</name>
    <dbReference type="NCBI Taxonomy" id="123683"/>
    <lineage>
        <taxon>Eukaryota</taxon>
        <taxon>Metazoa</taxon>
        <taxon>Chordata</taxon>
        <taxon>Craniata</taxon>
        <taxon>Vertebrata</taxon>
        <taxon>Euteleostomi</taxon>
        <taxon>Actinopterygii</taxon>
        <taxon>Neopterygii</taxon>
        <taxon>Teleostei</taxon>
        <taxon>Neoteleostei</taxon>
        <taxon>Acanthomorphata</taxon>
        <taxon>Ovalentaria</taxon>
        <taxon>Atherinomorphae</taxon>
        <taxon>Beloniformes</taxon>
        <taxon>Adrianichthyidae</taxon>
        <taxon>Oryziinae</taxon>
        <taxon>Oryzias</taxon>
    </lineage>
</organism>
<name>A0A3S2MR92_ORYJA</name>
<keyword evidence="2" id="KW-0472">Membrane</keyword>
<dbReference type="Proteomes" id="UP000283210">
    <property type="component" value="Chromosome 13"/>
</dbReference>